<dbReference type="AlphaFoldDB" id="A0A2K2FCV2"/>
<organism evidence="1 2">
    <name type="scientific">Clostridium thermosuccinogenes</name>
    <dbReference type="NCBI Taxonomy" id="84032"/>
    <lineage>
        <taxon>Bacteria</taxon>
        <taxon>Bacillati</taxon>
        <taxon>Bacillota</taxon>
        <taxon>Clostridia</taxon>
        <taxon>Eubacteriales</taxon>
        <taxon>Clostridiaceae</taxon>
        <taxon>Clostridium</taxon>
    </lineage>
</organism>
<reference evidence="1 2" key="1">
    <citation type="submission" date="2017-06" db="EMBL/GenBank/DDBJ databases">
        <title>Investigating the central metabolism of Clostridium thermosuccinogenes.</title>
        <authorList>
            <person name="Koendjbiharie J.G."/>
            <person name="van Kranenburg R."/>
        </authorList>
    </citation>
    <scope>NUCLEOTIDE SEQUENCE [LARGE SCALE GENOMIC DNA]</scope>
    <source>
        <strain evidence="1 2">DSM 5806</strain>
    </source>
</reference>
<dbReference type="EMBL" id="NIOJ01000028">
    <property type="protein sequence ID" value="PNT98377.1"/>
    <property type="molecule type" value="Genomic_DNA"/>
</dbReference>
<gene>
    <name evidence="1" type="ORF">CDQ84_11240</name>
</gene>
<evidence type="ECO:0000313" key="1">
    <source>
        <dbReference type="EMBL" id="PNT98377.1"/>
    </source>
</evidence>
<dbReference type="Proteomes" id="UP000236151">
    <property type="component" value="Unassembled WGS sequence"/>
</dbReference>
<dbReference type="OrthoDB" id="2584505at2"/>
<evidence type="ECO:0000313" key="2">
    <source>
        <dbReference type="Proteomes" id="UP000236151"/>
    </source>
</evidence>
<name>A0A2K2FCV2_9CLOT</name>
<keyword evidence="2" id="KW-1185">Reference proteome</keyword>
<proteinExistence type="predicted"/>
<sequence>MCNVPAVTASGIIKRYYIKNNKIMCSGITNNAINISEFSFEQQNISDIIIHNIEIQFALYQFFVMYSDVENKDEYANYTIHCQICYPSEENSLSNSTLSVLLSVFDSIIVDYQKSKTIVLGQFSDLDSKMKIYDIYKELYEKSLLNPFIMSFLDIKNGHKIGKINDCIYQYQPCEDDMENIVLNKEELAFIEFINQQLTLSDNHIIFYCLGWNDSNIEASMTMKKLKKYFKKIFFLSAPDRFFSSYLIINNQ</sequence>
<accession>A0A2K2FCV2</accession>
<comment type="caution">
    <text evidence="1">The sequence shown here is derived from an EMBL/GenBank/DDBJ whole genome shotgun (WGS) entry which is preliminary data.</text>
</comment>
<dbReference type="RefSeq" id="WP_103081841.1">
    <property type="nucleotide sequence ID" value="NZ_JBAIZC010000020.1"/>
</dbReference>
<protein>
    <submittedName>
        <fullName evidence="1">Uncharacterized protein</fullName>
    </submittedName>
</protein>